<reference evidence="3 5" key="3">
    <citation type="submission" date="2017-08" db="EMBL/GenBank/DDBJ databases">
        <authorList>
            <person name="Feschi L."/>
            <person name="Jeukens J."/>
            <person name="Emond-Rheault J.-G."/>
            <person name="Kukavica-Ibrulj I."/>
            <person name="Boyle B."/>
            <person name="Levesque R.C."/>
        </authorList>
    </citation>
    <scope>NUCLEOTIDE SEQUENCE [LARGE SCALE GENOMIC DNA]</scope>
    <source>
        <strain evidence="3 5">PA-W36</strain>
    </source>
</reference>
<dbReference type="Proteomes" id="UP000644192">
    <property type="component" value="Unassembled WGS sequence"/>
</dbReference>
<dbReference type="EMBL" id="WXZT01000028">
    <property type="protein sequence ID" value="MZZ16501.1"/>
    <property type="molecule type" value="Genomic_DNA"/>
</dbReference>
<evidence type="ECO:0000313" key="3">
    <source>
        <dbReference type="EMBL" id="RPM14322.1"/>
    </source>
</evidence>
<accession>A0A1S1BYD5</accession>
<evidence type="ECO:0000313" key="5">
    <source>
        <dbReference type="Proteomes" id="UP000284767"/>
    </source>
</evidence>
<gene>
    <name evidence="2" type="ORF">CAZ10_33755</name>
    <name evidence="1" type="ORF">GUL26_29990</name>
    <name evidence="3" type="ORF">IPC1295_17050</name>
</gene>
<proteinExistence type="predicted"/>
<evidence type="ECO:0000313" key="4">
    <source>
        <dbReference type="Proteomes" id="UP000194857"/>
    </source>
</evidence>
<protein>
    <submittedName>
        <fullName evidence="2">Uncharacterized protein</fullName>
    </submittedName>
</protein>
<dbReference type="Proteomes" id="UP000194857">
    <property type="component" value="Unassembled WGS sequence"/>
</dbReference>
<reference evidence="2" key="2">
    <citation type="submission" date="2017-05" db="EMBL/GenBank/DDBJ databases">
        <authorList>
            <person name="Song R."/>
            <person name="Chenine A.L."/>
            <person name="Ruprecht R.M."/>
        </authorList>
    </citation>
    <scope>NUCLEOTIDE SEQUENCE [LARGE SCALE GENOMIC DNA]</scope>
    <source>
        <strain evidence="2">S567_C10_BS</strain>
    </source>
</reference>
<dbReference type="AlphaFoldDB" id="A0A241XGQ3"/>
<evidence type="ECO:0000313" key="1">
    <source>
        <dbReference type="EMBL" id="MZZ16501.1"/>
    </source>
</evidence>
<dbReference type="Proteomes" id="UP000284767">
    <property type="component" value="Unassembled WGS sequence"/>
</dbReference>
<sequence length="62" mass="7216">MDNQSTSTHSMAFWEKLEFLDNTWPTDEERSFSGDLYVDGKIGMKVVLRLFIIPSGWHDKAH</sequence>
<reference evidence="1" key="5">
    <citation type="submission" date="2020-01" db="EMBL/GenBank/DDBJ databases">
        <title>Bacteria Cultured from War Wounds Associated with the Conflict in Eastern Ukraine.</title>
        <authorList>
            <person name="Snesrud E."/>
            <person name="Galac M.R."/>
            <person name="Mc Gann P."/>
            <person name="Valentine K."/>
            <person name="Viacheslav K."/>
        </authorList>
    </citation>
    <scope>NUCLEOTIDE SEQUENCE</scope>
    <source>
        <strain evidence="1">VNMU148</strain>
    </source>
</reference>
<dbReference type="EMBL" id="NFFZ01000029">
    <property type="protein sequence ID" value="OTI55410.1"/>
    <property type="molecule type" value="Genomic_DNA"/>
</dbReference>
<dbReference type="RefSeq" id="WP_003104930.1">
    <property type="nucleotide sequence ID" value="NZ_AP031604.1"/>
</dbReference>
<name>A0A241XGQ3_PSEAI</name>
<dbReference type="EMBL" id="NSNE01000009">
    <property type="protein sequence ID" value="RPM14322.1"/>
    <property type="molecule type" value="Genomic_DNA"/>
</dbReference>
<evidence type="ECO:0000313" key="2">
    <source>
        <dbReference type="EMBL" id="OTI55410.1"/>
    </source>
</evidence>
<reference evidence="4" key="1">
    <citation type="submission" date="2017-05" db="EMBL/GenBank/DDBJ databases">
        <authorList>
            <person name="Giani T."/>
            <person name="Arena F."/>
            <person name="Pollini S."/>
            <person name="Di Pilato V."/>
            <person name="D'Andrea M.M."/>
            <person name="Henrici De Angelis L."/>
            <person name="Bassetti M."/>
            <person name="Rossolini G.M."/>
        </authorList>
    </citation>
    <scope>NUCLEOTIDE SEQUENCE [LARGE SCALE GENOMIC DNA]</scope>
    <source>
        <strain evidence="4">S567_C10_BS</strain>
    </source>
</reference>
<organism evidence="2 4">
    <name type="scientific">Pseudomonas aeruginosa</name>
    <dbReference type="NCBI Taxonomy" id="287"/>
    <lineage>
        <taxon>Bacteria</taxon>
        <taxon>Pseudomonadati</taxon>
        <taxon>Pseudomonadota</taxon>
        <taxon>Gammaproteobacteria</taxon>
        <taxon>Pseudomonadales</taxon>
        <taxon>Pseudomonadaceae</taxon>
        <taxon>Pseudomonas</taxon>
    </lineage>
</organism>
<accession>A0A241XGQ3</accession>
<reference evidence="3 5" key="4">
    <citation type="submission" date="2019-01" db="EMBL/GenBank/DDBJ databases">
        <title>The Pseudomonas aeruginosa pan-genome provides new insights on its population structure, horizontal gene transfer and pathogenicity.</title>
        <authorList>
            <person name="Freschi L."/>
            <person name="Vincent A.T."/>
            <person name="Jeukens J."/>
            <person name="Emond-Rheault J.-G."/>
            <person name="Kukavica-Ibrulj I."/>
            <person name="Dupont M.-J."/>
            <person name="Charette S.J."/>
            <person name="Boyle B."/>
            <person name="Levesque R.C."/>
        </authorList>
    </citation>
    <scope>NUCLEOTIDE SEQUENCE [LARGE SCALE GENOMIC DNA]</scope>
    <source>
        <strain evidence="3 5">PA-W36</strain>
    </source>
</reference>
<comment type="caution">
    <text evidence="2">The sequence shown here is derived from an EMBL/GenBank/DDBJ whole genome shotgun (WGS) entry which is preliminary data.</text>
</comment>